<dbReference type="InterPro" id="IPR023408">
    <property type="entry name" value="MscS_beta-dom_sf"/>
</dbReference>
<accession>A0A090APY5</accession>
<dbReference type="Pfam" id="PF00924">
    <property type="entry name" value="MS_channel_2nd"/>
    <property type="match status" value="1"/>
</dbReference>
<dbReference type="InterPro" id="IPR006685">
    <property type="entry name" value="MscS_channel_2nd"/>
</dbReference>
<dbReference type="Gene3D" id="3.40.50.2300">
    <property type="match status" value="2"/>
</dbReference>
<evidence type="ECO:0000256" key="3">
    <source>
        <dbReference type="ARBA" id="ARBA00022475"/>
    </source>
</evidence>
<evidence type="ECO:0000256" key="4">
    <source>
        <dbReference type="ARBA" id="ARBA00022692"/>
    </source>
</evidence>
<reference evidence="11 12" key="1">
    <citation type="journal article" date="2014" name="ISME J.">
        <title>Ecophysiology of Thioploca ingrica as revealed by the complete genome sequence supplemented with proteomic evidence.</title>
        <authorList>
            <person name="Kojima H."/>
            <person name="Ogura Y."/>
            <person name="Yamamoto N."/>
            <person name="Togashi T."/>
            <person name="Mori H."/>
            <person name="Watanabe T."/>
            <person name="Nemoto F."/>
            <person name="Kurokawa K."/>
            <person name="Hayashi T."/>
            <person name="Fukui M."/>
        </authorList>
    </citation>
    <scope>NUCLEOTIDE SEQUENCE [LARGE SCALE GENOMIC DNA]</scope>
</reference>
<comment type="similarity">
    <text evidence="2">Belongs to the leucine-binding protein family.</text>
</comment>
<evidence type="ECO:0000256" key="6">
    <source>
        <dbReference type="ARBA" id="ARBA00022989"/>
    </source>
</evidence>
<feature type="transmembrane region" description="Helical" evidence="8">
    <location>
        <begin position="639"/>
        <end position="657"/>
    </location>
</feature>
<dbReference type="PANTHER" id="PTHR47151">
    <property type="entry name" value="LEU/ILE/VAL-BINDING ABC TRANSPORTER SUBUNIT"/>
    <property type="match status" value="1"/>
</dbReference>
<evidence type="ECO:0000256" key="1">
    <source>
        <dbReference type="ARBA" id="ARBA00004651"/>
    </source>
</evidence>
<feature type="domain" description="Mechanosensitive ion channel MscS" evidence="9">
    <location>
        <begin position="789"/>
        <end position="853"/>
    </location>
</feature>
<dbReference type="STRING" id="40754.THII_3348"/>
<evidence type="ECO:0000256" key="5">
    <source>
        <dbReference type="ARBA" id="ARBA00022729"/>
    </source>
</evidence>
<keyword evidence="4 8" id="KW-0812">Transmembrane</keyword>
<dbReference type="Proteomes" id="UP000031623">
    <property type="component" value="Chromosome"/>
</dbReference>
<dbReference type="EMBL" id="AP014633">
    <property type="protein sequence ID" value="BAP57645.1"/>
    <property type="molecule type" value="Genomic_DNA"/>
</dbReference>
<protein>
    <submittedName>
        <fullName evidence="11">MscS Mechanosensitive ion channel</fullName>
    </submittedName>
</protein>
<evidence type="ECO:0000259" key="10">
    <source>
        <dbReference type="Pfam" id="PF13458"/>
    </source>
</evidence>
<keyword evidence="12" id="KW-1185">Reference proteome</keyword>
<dbReference type="Pfam" id="PF13458">
    <property type="entry name" value="Peripla_BP_6"/>
    <property type="match status" value="1"/>
</dbReference>
<dbReference type="GO" id="GO:0005886">
    <property type="term" value="C:plasma membrane"/>
    <property type="evidence" value="ECO:0007669"/>
    <property type="project" value="UniProtKB-SubCell"/>
</dbReference>
<evidence type="ECO:0000313" key="12">
    <source>
        <dbReference type="Proteomes" id="UP000031623"/>
    </source>
</evidence>
<dbReference type="InterPro" id="IPR011066">
    <property type="entry name" value="MscS_channel_C_sf"/>
</dbReference>
<keyword evidence="5" id="KW-0732">Signal</keyword>
<dbReference type="GO" id="GO:0008381">
    <property type="term" value="F:mechanosensitive monoatomic ion channel activity"/>
    <property type="evidence" value="ECO:0007669"/>
    <property type="project" value="UniProtKB-ARBA"/>
</dbReference>
<sequence length="994" mass="113765">MKIKLFLLSIVVLVTLGWIAYNNYFKYRNAVAIAFVGPLSGKGAAAGKLMTQAIQLYFDYINQRGGINGKQIILQAFDDQNDPEQARQQALAIVNKDQFIAVIGHWYSSASISGGKIYQAHQIPAITPGSSNIKVTQGNPWYFRNIYNDKATSHFLAHYIKKVFKQDQVTIIHETADYGSYIAETFAKEAQSLAITIKNKWQYYNQDKNLDAVFQHFVEQLKVAKDKAGVILLAMQASEGVKLVKLIKEAGIKTPLIGPSSFSEETFRNGFDDDPIERENPGYYSNDIYVATPLLFDTANEKAQLFLEAYKEQYNEEPDWSAAYAYDTAMVLVEALKKANIEGVPNRLSIDRQKLRDTLASFTNIHDAVKGVTGFNYFDNYRDAQKLVSLGIYKQKNLVSALTQFHVLSNPNEIVDIQQALQDEQVLVMDNQYMYKTHVVYVGIKVNEISHIDMKQLVYNLDFKLWFRFLKGRDFHPTDIQFTNAVDPQKLRSQLAKPIEDCKETPDQIVYCVYRIKGDFRADFLANYYSYKKHVVGIGFRHRTLTRNNLIYVTDMLGMGLNQEKSLAQYLSKTHVLGPAEGWLIDRVWFFPDIAKEYSAGDPQHLNASEGIVEYSRFNAAIQLKQDQLTLRGSIPYKYAHDIMILSGALFLFLAVAASSKKKLSKYIWFFQVIFAFLWLLSGEIIFADWLAQKTNPYQMKHIIRTFDILWWLIPAFLITEALERFIWTPIQETVGAIPNIIRHFFALFIYLLAIVGITVFVYEQQFTSLLATSSVLAMIVGLAIQINISNVFSGIVINMDRPFRIGDWIKIGEFDEGEVIDINWRATRLKRRDGCMLSIPNSQAAEAAIVNFYYPEKVYWLWPTVYIHPKHPPFRVKKILQDALLSADKILHDPEPVIIFTGINEWAATYWIAFCADNYADKYSILESVWTRVWFHLNRADIAPAVMRQEIYIFKGEKNSDPAPSGKTPPFEQPEEIFRAAPFLSTHSLVNQG</sequence>
<feature type="transmembrane region" description="Helical" evidence="8">
    <location>
        <begin position="669"/>
        <end position="691"/>
    </location>
</feature>
<keyword evidence="6 8" id="KW-1133">Transmembrane helix</keyword>
<dbReference type="SUPFAM" id="SSF50182">
    <property type="entry name" value="Sm-like ribonucleoproteins"/>
    <property type="match status" value="1"/>
</dbReference>
<dbReference type="KEGG" id="tig:THII_3348"/>
<dbReference type="InterPro" id="IPR028082">
    <property type="entry name" value="Peripla_BP_I"/>
</dbReference>
<dbReference type="Gene3D" id="3.30.70.100">
    <property type="match status" value="1"/>
</dbReference>
<dbReference type="PANTHER" id="PTHR47151:SF2">
    <property type="entry name" value="AMINO ACID BINDING PROTEIN"/>
    <property type="match status" value="1"/>
</dbReference>
<dbReference type="CDD" id="cd19985">
    <property type="entry name" value="PBP1_ABC_HAAT-like"/>
    <property type="match status" value="1"/>
</dbReference>
<dbReference type="InterPro" id="IPR028081">
    <property type="entry name" value="Leu-bd"/>
</dbReference>
<dbReference type="SUPFAM" id="SSF82689">
    <property type="entry name" value="Mechanosensitive channel protein MscS (YggB), C-terminal domain"/>
    <property type="match status" value="1"/>
</dbReference>
<organism evidence="11 12">
    <name type="scientific">Thioploca ingrica</name>
    <dbReference type="NCBI Taxonomy" id="40754"/>
    <lineage>
        <taxon>Bacteria</taxon>
        <taxon>Pseudomonadati</taxon>
        <taxon>Pseudomonadota</taxon>
        <taxon>Gammaproteobacteria</taxon>
        <taxon>Thiotrichales</taxon>
        <taxon>Thiotrichaceae</taxon>
        <taxon>Thioploca</taxon>
    </lineage>
</organism>
<evidence type="ECO:0000256" key="7">
    <source>
        <dbReference type="ARBA" id="ARBA00023136"/>
    </source>
</evidence>
<comment type="subcellular location">
    <subcellularLocation>
        <location evidence="1">Cell membrane</location>
        <topology evidence="1">Multi-pass membrane protein</topology>
    </subcellularLocation>
</comment>
<dbReference type="SUPFAM" id="SSF53822">
    <property type="entry name" value="Periplasmic binding protein-like I"/>
    <property type="match status" value="1"/>
</dbReference>
<evidence type="ECO:0000313" key="11">
    <source>
        <dbReference type="EMBL" id="BAP57645.1"/>
    </source>
</evidence>
<evidence type="ECO:0000259" key="9">
    <source>
        <dbReference type="Pfam" id="PF00924"/>
    </source>
</evidence>
<proteinExistence type="inferred from homology"/>
<dbReference type="InterPro" id="IPR010920">
    <property type="entry name" value="LSM_dom_sf"/>
</dbReference>
<keyword evidence="7 8" id="KW-0472">Membrane</keyword>
<feature type="transmembrane region" description="Helical" evidence="8">
    <location>
        <begin position="775"/>
        <end position="798"/>
    </location>
</feature>
<evidence type="ECO:0000256" key="8">
    <source>
        <dbReference type="SAM" id="Phobius"/>
    </source>
</evidence>
<keyword evidence="3" id="KW-1003">Cell membrane</keyword>
<name>A0A090APY5_9GAMM</name>
<dbReference type="OrthoDB" id="9809206at2"/>
<feature type="transmembrane region" description="Helical" evidence="8">
    <location>
        <begin position="744"/>
        <end position="763"/>
    </location>
</feature>
<evidence type="ECO:0000256" key="2">
    <source>
        <dbReference type="ARBA" id="ARBA00010062"/>
    </source>
</evidence>
<dbReference type="Gene3D" id="2.30.30.60">
    <property type="match status" value="1"/>
</dbReference>
<dbReference type="HOGENOM" id="CLU_011257_0_0_6"/>
<feature type="transmembrane region" description="Helical" evidence="8">
    <location>
        <begin position="703"/>
        <end position="723"/>
    </location>
</feature>
<dbReference type="AlphaFoldDB" id="A0A090APY5"/>
<gene>
    <name evidence="11" type="ORF">THII_3348</name>
</gene>
<feature type="domain" description="Leucine-binding protein" evidence="10">
    <location>
        <begin position="31"/>
        <end position="372"/>
    </location>
</feature>